<evidence type="ECO:0000259" key="5">
    <source>
        <dbReference type="Pfam" id="PF23598"/>
    </source>
</evidence>
<dbReference type="EMBL" id="JASCZI010151849">
    <property type="protein sequence ID" value="MED6174650.1"/>
    <property type="molecule type" value="Genomic_DNA"/>
</dbReference>
<keyword evidence="7" id="KW-1185">Reference proteome</keyword>
<comment type="similarity">
    <text evidence="3">Belongs to the SHOC2 family.</text>
</comment>
<reference evidence="6 7" key="1">
    <citation type="journal article" date="2023" name="Plants (Basel)">
        <title>Bridging the Gap: Combining Genomics and Transcriptomics Approaches to Understand Stylosanthes scabra, an Orphan Legume from the Brazilian Caatinga.</title>
        <authorList>
            <person name="Ferreira-Neto J.R.C."/>
            <person name="da Silva M.D."/>
            <person name="Binneck E."/>
            <person name="de Melo N.F."/>
            <person name="da Silva R.H."/>
            <person name="de Melo A.L.T.M."/>
            <person name="Pandolfi V."/>
            <person name="Bustamante F.O."/>
            <person name="Brasileiro-Vidal A.C."/>
            <person name="Benko-Iseppon A.M."/>
        </authorList>
    </citation>
    <scope>NUCLEOTIDE SEQUENCE [LARGE SCALE GENOMIC DNA]</scope>
    <source>
        <tissue evidence="6">Leaves</tissue>
    </source>
</reference>
<dbReference type="InterPro" id="IPR032675">
    <property type="entry name" value="LRR_dom_sf"/>
</dbReference>
<dbReference type="InterPro" id="IPR055414">
    <property type="entry name" value="LRR_R13L4/SHOC2-like"/>
</dbReference>
<dbReference type="Gene3D" id="3.80.10.10">
    <property type="entry name" value="Ribonuclease Inhibitor"/>
    <property type="match status" value="3"/>
</dbReference>
<proteinExistence type="inferred from homology"/>
<name>A0ABU6VQH3_9FABA</name>
<comment type="caution">
    <text evidence="6">The sequence shown here is derived from an EMBL/GenBank/DDBJ whole genome shotgun (WGS) entry which is preliminary data.</text>
</comment>
<dbReference type="SMART" id="SM00365">
    <property type="entry name" value="LRR_SD22"/>
    <property type="match status" value="4"/>
</dbReference>
<evidence type="ECO:0000256" key="3">
    <source>
        <dbReference type="ARBA" id="ARBA00023786"/>
    </source>
</evidence>
<protein>
    <submittedName>
        <fullName evidence="6">Plant intracellular Ras-group- LRR protein 4</fullName>
    </submittedName>
</protein>
<dbReference type="PANTHER" id="PTHR48051">
    <property type="match status" value="1"/>
</dbReference>
<feature type="domain" description="Disease resistance R13L4/SHOC-2-like LRR" evidence="5">
    <location>
        <begin position="346"/>
        <end position="461"/>
    </location>
</feature>
<dbReference type="InterPro" id="IPR003591">
    <property type="entry name" value="Leu-rich_rpt_typical-subtyp"/>
</dbReference>
<dbReference type="SMART" id="SM00364">
    <property type="entry name" value="LRR_BAC"/>
    <property type="match status" value="9"/>
</dbReference>
<keyword evidence="1" id="KW-0433">Leucine-rich repeat</keyword>
<dbReference type="Proteomes" id="UP001341840">
    <property type="component" value="Unassembled WGS sequence"/>
</dbReference>
<feature type="compositionally biased region" description="Low complexity" evidence="4">
    <location>
        <begin position="112"/>
        <end position="121"/>
    </location>
</feature>
<feature type="region of interest" description="Disordered" evidence="4">
    <location>
        <begin position="112"/>
        <end position="138"/>
    </location>
</feature>
<dbReference type="SMART" id="SM00369">
    <property type="entry name" value="LRR_TYP"/>
    <property type="match status" value="10"/>
</dbReference>
<keyword evidence="2" id="KW-0677">Repeat</keyword>
<dbReference type="PRINTS" id="PR00019">
    <property type="entry name" value="LEURICHRPT"/>
</dbReference>
<evidence type="ECO:0000256" key="1">
    <source>
        <dbReference type="ARBA" id="ARBA00022614"/>
    </source>
</evidence>
<dbReference type="PANTHER" id="PTHR48051:SF54">
    <property type="entry name" value="LEUCINE-RICH REPEAT-CONTAINING PROTEIN"/>
    <property type="match status" value="1"/>
</dbReference>
<dbReference type="SUPFAM" id="SSF52058">
    <property type="entry name" value="L domain-like"/>
    <property type="match status" value="1"/>
</dbReference>
<evidence type="ECO:0000256" key="4">
    <source>
        <dbReference type="SAM" id="MobiDB-lite"/>
    </source>
</evidence>
<gene>
    <name evidence="6" type="primary">PIRL4</name>
    <name evidence="6" type="ORF">PIB30_071079</name>
</gene>
<dbReference type="Pfam" id="PF00560">
    <property type="entry name" value="LRR_1"/>
    <property type="match status" value="1"/>
</dbReference>
<accession>A0ABU6VQH3</accession>
<dbReference type="Pfam" id="PF13855">
    <property type="entry name" value="LRR_8"/>
    <property type="match status" value="1"/>
</dbReference>
<dbReference type="Pfam" id="PF23598">
    <property type="entry name" value="LRR_14"/>
    <property type="match status" value="1"/>
</dbReference>
<sequence>METWSSVDMVVEEIMRIHRSLPSRPAIDEVEAAKVLILNVDKEDQARIESISRQCKGPEVPEELFMVLQEMQRSLVYYHSKEQKREALRLLDLENVHSLFDELIQRASRCVSSNPSASSSSDSRKHAYPNGSASTAAVSTNSSASASGSKAGFDAVPSSSAAGSSILFRAEKELGKAKELVTRDDSYVKNSKSTFYSNGYGIESSLPSKPQILDPSLKATTSAGQDGSDKLSLIKLASLIEVYAKKGTRDLKLQNKLMDQVDWLPDSIGKLSSLVTLDLSENRIMALPATIGGLSSLTRLDLHSNRITELPDSIGDLLSLVFLDLRGNQLTSLPASFGRLIRLEELDLSSNMLPVLPDTIGSLVSLKILNVETNDIEEIPHSIGNCTKLRELRADYNRLKALPEAVGKIQSLEILSVRYNNLKQLPTTMSSLTNLKELDVSFNELESVPESLCFATSLVKMNIGNNFADMRSLPRSIGNLEMLEELDISNNQIRVLPDSFRMLTRLRVLRVEENPLEVPPRHIAEKGAKAVVEYMTELVEKRDKKEVKTQPLKQKKSWAQICFFSNSNKRKRDGANYVKT</sequence>
<dbReference type="InterPro" id="IPR050216">
    <property type="entry name" value="LRR_domain-containing"/>
</dbReference>
<dbReference type="PROSITE" id="PS51450">
    <property type="entry name" value="LRR"/>
    <property type="match status" value="4"/>
</dbReference>
<evidence type="ECO:0000256" key="2">
    <source>
        <dbReference type="ARBA" id="ARBA00022737"/>
    </source>
</evidence>
<organism evidence="6 7">
    <name type="scientific">Stylosanthes scabra</name>
    <dbReference type="NCBI Taxonomy" id="79078"/>
    <lineage>
        <taxon>Eukaryota</taxon>
        <taxon>Viridiplantae</taxon>
        <taxon>Streptophyta</taxon>
        <taxon>Embryophyta</taxon>
        <taxon>Tracheophyta</taxon>
        <taxon>Spermatophyta</taxon>
        <taxon>Magnoliopsida</taxon>
        <taxon>eudicotyledons</taxon>
        <taxon>Gunneridae</taxon>
        <taxon>Pentapetalae</taxon>
        <taxon>rosids</taxon>
        <taxon>fabids</taxon>
        <taxon>Fabales</taxon>
        <taxon>Fabaceae</taxon>
        <taxon>Papilionoideae</taxon>
        <taxon>50 kb inversion clade</taxon>
        <taxon>dalbergioids sensu lato</taxon>
        <taxon>Dalbergieae</taxon>
        <taxon>Pterocarpus clade</taxon>
        <taxon>Stylosanthes</taxon>
    </lineage>
</organism>
<evidence type="ECO:0000313" key="6">
    <source>
        <dbReference type="EMBL" id="MED6174650.1"/>
    </source>
</evidence>
<dbReference type="InterPro" id="IPR001611">
    <property type="entry name" value="Leu-rich_rpt"/>
</dbReference>
<evidence type="ECO:0000313" key="7">
    <source>
        <dbReference type="Proteomes" id="UP001341840"/>
    </source>
</evidence>